<name>A0A857JAX4_9BURK</name>
<dbReference type="EMBL" id="CP047650">
    <property type="protein sequence ID" value="QHJ00133.1"/>
    <property type="molecule type" value="Genomic_DNA"/>
</dbReference>
<accession>A0A857JAX4</accession>
<keyword evidence="2" id="KW-1185">Reference proteome</keyword>
<gene>
    <name evidence="1" type="ORF">GT347_20395</name>
</gene>
<reference evidence="1 2" key="1">
    <citation type="submission" date="2020-01" db="EMBL/GenBank/DDBJ databases">
        <title>Genome sequencing of strain KACC 21265.</title>
        <authorList>
            <person name="Heo J."/>
            <person name="Kim S.-J."/>
            <person name="Kim J.-S."/>
            <person name="Hong S.-B."/>
            <person name="Kwon S.-W."/>
        </authorList>
    </citation>
    <scope>NUCLEOTIDE SEQUENCE [LARGE SCALE GENOMIC DNA]</scope>
    <source>
        <strain evidence="1 2">KACC 21265</strain>
    </source>
</reference>
<organism evidence="1 2">
    <name type="scientific">Xylophilus rhododendri</name>
    <dbReference type="NCBI Taxonomy" id="2697032"/>
    <lineage>
        <taxon>Bacteria</taxon>
        <taxon>Pseudomonadati</taxon>
        <taxon>Pseudomonadota</taxon>
        <taxon>Betaproteobacteria</taxon>
        <taxon>Burkholderiales</taxon>
        <taxon>Xylophilus</taxon>
    </lineage>
</organism>
<dbReference type="Proteomes" id="UP000464787">
    <property type="component" value="Chromosome"/>
</dbReference>
<evidence type="ECO:0000313" key="2">
    <source>
        <dbReference type="Proteomes" id="UP000464787"/>
    </source>
</evidence>
<proteinExistence type="predicted"/>
<dbReference type="AlphaFoldDB" id="A0A857JAX4"/>
<dbReference type="RefSeq" id="WP_160553943.1">
    <property type="nucleotide sequence ID" value="NZ_CP047650.1"/>
</dbReference>
<dbReference type="KEGG" id="xyk:GT347_20395"/>
<evidence type="ECO:0000313" key="1">
    <source>
        <dbReference type="EMBL" id="QHJ00133.1"/>
    </source>
</evidence>
<sequence>MSDILRIRAPHVLDLVCQYFHPSNPALSCSISIQTADTLYLLIFTHMTGSFSTLQRRIFHSTTLGGHMWELIDAPTSLLYQRIYMLTWKTEELSQSIFDFSDVKPEKIFIELDLPILFSFNSNGVDFITYLSHENSKQDFRHYIIAATDTSTMAALESGAITIRDAFSGPLLWHAITNNNGQTKHSALIKGALKAVPKNYLPSKRARVPSVAPTHNDDRERSISITLIEYGEIARKRPGDGELPMNQYSYDILIAATPNENELDSENYSLLALAA</sequence>
<protein>
    <submittedName>
        <fullName evidence="1">Uncharacterized protein</fullName>
    </submittedName>
</protein>